<dbReference type="RefSeq" id="WP_308480796.1">
    <property type="nucleotide sequence ID" value="NZ_OY726397.1"/>
</dbReference>
<evidence type="ECO:0000313" key="4">
    <source>
        <dbReference type="Proteomes" id="UP001190465"/>
    </source>
</evidence>
<dbReference type="Gene3D" id="1.20.20.20">
    <property type="entry name" value="Haemophore, haem-binding domain"/>
    <property type="match status" value="1"/>
</dbReference>
<evidence type="ECO:0000313" key="3">
    <source>
        <dbReference type="EMBL" id="CAJ1495650.1"/>
    </source>
</evidence>
<dbReference type="InterPro" id="IPR032407">
    <property type="entry name" value="MHB"/>
</dbReference>
<dbReference type="Pfam" id="PF16525">
    <property type="entry name" value="MHB"/>
    <property type="match status" value="1"/>
</dbReference>
<gene>
    <name evidence="3" type="ORF">MU0053_000450</name>
</gene>
<proteinExistence type="predicted"/>
<sequence>MKASKTTVYRGLGGMLAGGLLGAAASATIALPAASAAPDNCSASDVATTVSSVQESVGGYLSANPEVDQALSEIAKKPAEQAQAAYQTYFAENEDVAGELRSIQQPVRTLSEECGLQVTPSQSLEALEAI</sequence>
<reference evidence="3 4" key="1">
    <citation type="submission" date="2023-08" db="EMBL/GenBank/DDBJ databases">
        <authorList>
            <person name="Folkvardsen B D."/>
            <person name="Norman A."/>
        </authorList>
    </citation>
    <scope>NUCLEOTIDE SEQUENCE [LARGE SCALE GENOMIC DNA]</scope>
    <source>
        <strain evidence="3 4">Mu0053</strain>
    </source>
</reference>
<dbReference type="EMBL" id="OY726397">
    <property type="protein sequence ID" value="CAJ1495650.1"/>
    <property type="molecule type" value="Genomic_DNA"/>
</dbReference>
<dbReference type="NCBIfam" id="TIGR04529">
    <property type="entry name" value="MTB_hemophore"/>
    <property type="match status" value="1"/>
</dbReference>
<organism evidence="3 4">
    <name type="scientific">[Mycobacterium] burgundiense</name>
    <dbReference type="NCBI Taxonomy" id="3064286"/>
    <lineage>
        <taxon>Bacteria</taxon>
        <taxon>Bacillati</taxon>
        <taxon>Actinomycetota</taxon>
        <taxon>Actinomycetes</taxon>
        <taxon>Mycobacteriales</taxon>
        <taxon>Mycobacteriaceae</taxon>
        <taxon>Mycolicibacterium</taxon>
    </lineage>
</organism>
<feature type="domain" description="Haemophore haem-binding" evidence="2">
    <location>
        <begin position="39"/>
        <end position="115"/>
    </location>
</feature>
<feature type="chain" id="PRO_5046611165" evidence="1">
    <location>
        <begin position="37"/>
        <end position="130"/>
    </location>
</feature>
<evidence type="ECO:0000259" key="2">
    <source>
        <dbReference type="Pfam" id="PF16525"/>
    </source>
</evidence>
<keyword evidence="1" id="KW-0732">Signal</keyword>
<dbReference type="Proteomes" id="UP001190465">
    <property type="component" value="Chromosome"/>
</dbReference>
<name>A0ABM9LAJ8_9MYCO</name>
<keyword evidence="4" id="KW-1185">Reference proteome</keyword>
<dbReference type="InterPro" id="IPR038378">
    <property type="entry name" value="MHB_sf"/>
</dbReference>
<evidence type="ECO:0000256" key="1">
    <source>
        <dbReference type="SAM" id="SignalP"/>
    </source>
</evidence>
<protein>
    <submittedName>
        <fullName evidence="3">Heme-binding protein</fullName>
    </submittedName>
</protein>
<feature type="signal peptide" evidence="1">
    <location>
        <begin position="1"/>
        <end position="36"/>
    </location>
</feature>
<accession>A0ABM9LAJ8</accession>